<accession>A0A917L5F3</accession>
<name>A0A917L5F3_9ACTN</name>
<reference evidence="2" key="2">
    <citation type="submission" date="2020-09" db="EMBL/GenBank/DDBJ databases">
        <authorList>
            <person name="Sun Q."/>
            <person name="Zhou Y."/>
        </authorList>
    </citation>
    <scope>NUCLEOTIDE SEQUENCE</scope>
    <source>
        <strain evidence="2">CGMCC 4.7272</strain>
    </source>
</reference>
<feature type="region of interest" description="Disordered" evidence="1">
    <location>
        <begin position="118"/>
        <end position="139"/>
    </location>
</feature>
<sequence>MGVVVPLTLLLIVGAVVSGVLLRRQAGMRRVPSGLAGLDAEVEANRWVVRLGGSLAGLRPGADEAAAQALAEAAGRHHAARGQLATARTPAEYALARQTAAEGLQYVVAARSALGLASGPPGPDAADADDPTEGTARQLKGVGGRFGVTA</sequence>
<dbReference type="Proteomes" id="UP000625682">
    <property type="component" value="Unassembled WGS sequence"/>
</dbReference>
<organism evidence="2 3">
    <name type="scientific">Streptomyces lacrimifluminis</name>
    <dbReference type="NCBI Taxonomy" id="1500077"/>
    <lineage>
        <taxon>Bacteria</taxon>
        <taxon>Bacillati</taxon>
        <taxon>Actinomycetota</taxon>
        <taxon>Actinomycetes</taxon>
        <taxon>Kitasatosporales</taxon>
        <taxon>Streptomycetaceae</taxon>
        <taxon>Streptomyces</taxon>
    </lineage>
</organism>
<keyword evidence="3" id="KW-1185">Reference proteome</keyword>
<evidence type="ECO:0000256" key="1">
    <source>
        <dbReference type="SAM" id="MobiDB-lite"/>
    </source>
</evidence>
<protein>
    <submittedName>
        <fullName evidence="2">Uncharacterized protein</fullName>
    </submittedName>
</protein>
<dbReference type="RefSeq" id="WP_189149422.1">
    <property type="nucleotide sequence ID" value="NZ_BAABER010000014.1"/>
</dbReference>
<evidence type="ECO:0000313" key="3">
    <source>
        <dbReference type="Proteomes" id="UP000625682"/>
    </source>
</evidence>
<dbReference type="AlphaFoldDB" id="A0A917L5F3"/>
<reference evidence="2" key="1">
    <citation type="journal article" date="2014" name="Int. J. Syst. Evol. Microbiol.">
        <title>Complete genome sequence of Corynebacterium casei LMG S-19264T (=DSM 44701T), isolated from a smear-ripened cheese.</title>
        <authorList>
            <consortium name="US DOE Joint Genome Institute (JGI-PGF)"/>
            <person name="Walter F."/>
            <person name="Albersmeier A."/>
            <person name="Kalinowski J."/>
            <person name="Ruckert C."/>
        </authorList>
    </citation>
    <scope>NUCLEOTIDE SEQUENCE</scope>
    <source>
        <strain evidence="2">CGMCC 4.7272</strain>
    </source>
</reference>
<comment type="caution">
    <text evidence="2">The sequence shown here is derived from an EMBL/GenBank/DDBJ whole genome shotgun (WGS) entry which is preliminary data.</text>
</comment>
<proteinExistence type="predicted"/>
<dbReference type="EMBL" id="BMMU01000016">
    <property type="protein sequence ID" value="GGJ45475.1"/>
    <property type="molecule type" value="Genomic_DNA"/>
</dbReference>
<gene>
    <name evidence="2" type="ORF">GCM10012282_47940</name>
</gene>
<evidence type="ECO:0000313" key="2">
    <source>
        <dbReference type="EMBL" id="GGJ45475.1"/>
    </source>
</evidence>